<evidence type="ECO:0000313" key="2">
    <source>
        <dbReference type="EMBL" id="KAK0536638.1"/>
    </source>
</evidence>
<protein>
    <submittedName>
        <fullName evidence="2">Aprataxin-like protein</fullName>
    </submittedName>
</protein>
<organism evidence="2 3">
    <name type="scientific">Tilletia horrida</name>
    <dbReference type="NCBI Taxonomy" id="155126"/>
    <lineage>
        <taxon>Eukaryota</taxon>
        <taxon>Fungi</taxon>
        <taxon>Dikarya</taxon>
        <taxon>Basidiomycota</taxon>
        <taxon>Ustilaginomycotina</taxon>
        <taxon>Exobasidiomycetes</taxon>
        <taxon>Tilletiales</taxon>
        <taxon>Tilletiaceae</taxon>
        <taxon>Tilletia</taxon>
    </lineage>
</organism>
<reference evidence="2" key="1">
    <citation type="journal article" date="2023" name="PhytoFront">
        <title>Draft Genome Resources of Seven Strains of Tilletia horrida, Causal Agent of Kernel Smut of Rice.</title>
        <authorList>
            <person name="Khanal S."/>
            <person name="Antony Babu S."/>
            <person name="Zhou X.G."/>
        </authorList>
    </citation>
    <scope>NUCLEOTIDE SEQUENCE</scope>
    <source>
        <strain evidence="2">TX3</strain>
    </source>
</reference>
<keyword evidence="3" id="KW-1185">Reference proteome</keyword>
<dbReference type="PANTHER" id="PTHR12486">
    <property type="entry name" value="APRATAXIN-RELATED"/>
    <property type="match status" value="1"/>
</dbReference>
<comment type="caution">
    <text evidence="2">The sequence shown here is derived from an EMBL/GenBank/DDBJ whole genome shotgun (WGS) entry which is preliminary data.</text>
</comment>
<dbReference type="PANTHER" id="PTHR12486:SF4">
    <property type="entry name" value="APRATAXIN"/>
    <property type="match status" value="1"/>
</dbReference>
<proteinExistence type="predicted"/>
<feature type="region of interest" description="Disordered" evidence="1">
    <location>
        <begin position="268"/>
        <end position="310"/>
    </location>
</feature>
<dbReference type="GO" id="GO:0003725">
    <property type="term" value="F:double-stranded RNA binding"/>
    <property type="evidence" value="ECO:0007669"/>
    <property type="project" value="TreeGrafter"/>
</dbReference>
<dbReference type="GO" id="GO:0033699">
    <property type="term" value="F:DNA 5'-adenosine monophosphate hydrolase activity"/>
    <property type="evidence" value="ECO:0007669"/>
    <property type="project" value="TreeGrafter"/>
</dbReference>
<dbReference type="GO" id="GO:0030983">
    <property type="term" value="F:mismatched DNA binding"/>
    <property type="evidence" value="ECO:0007669"/>
    <property type="project" value="TreeGrafter"/>
</dbReference>
<dbReference type="GO" id="GO:0003697">
    <property type="term" value="F:single-stranded DNA binding"/>
    <property type="evidence" value="ECO:0007669"/>
    <property type="project" value="TreeGrafter"/>
</dbReference>
<accession>A0AAN6JLT5</accession>
<feature type="compositionally biased region" description="Basic and acidic residues" evidence="1">
    <location>
        <begin position="280"/>
        <end position="297"/>
    </location>
</feature>
<feature type="compositionally biased region" description="Low complexity" evidence="1">
    <location>
        <begin position="95"/>
        <end position="110"/>
    </location>
</feature>
<dbReference type="GO" id="GO:1990165">
    <property type="term" value="F:single-strand break-containing DNA binding"/>
    <property type="evidence" value="ECO:0007669"/>
    <property type="project" value="TreeGrafter"/>
</dbReference>
<dbReference type="Proteomes" id="UP001176521">
    <property type="component" value="Unassembled WGS sequence"/>
</dbReference>
<gene>
    <name evidence="2" type="primary">HNT3</name>
    <name evidence="2" type="ORF">OC842_001905</name>
</gene>
<evidence type="ECO:0000256" key="1">
    <source>
        <dbReference type="SAM" id="MobiDB-lite"/>
    </source>
</evidence>
<dbReference type="EMBL" id="JAPDMQ010000073">
    <property type="protein sequence ID" value="KAK0536638.1"/>
    <property type="molecule type" value="Genomic_DNA"/>
</dbReference>
<dbReference type="Gene3D" id="3.30.428.10">
    <property type="entry name" value="HIT-like"/>
    <property type="match status" value="1"/>
</dbReference>
<feature type="region of interest" description="Disordered" evidence="1">
    <location>
        <begin position="76"/>
        <end position="111"/>
    </location>
</feature>
<dbReference type="InterPro" id="IPR036265">
    <property type="entry name" value="HIT-like_sf"/>
</dbReference>
<dbReference type="GO" id="GO:0000012">
    <property type="term" value="P:single strand break repair"/>
    <property type="evidence" value="ECO:0007669"/>
    <property type="project" value="TreeGrafter"/>
</dbReference>
<sequence>MAASRAPRAGGSWSRALTDIAMSKDPVPKNVPPETQLIAHDEHTITIADKWPKAAFHLLVLPRIPFRLALDASKAGNAATSSSTGKEKEETQPPKLSLAGGKLLGGTSKTDTVPASHLQDISSLLASPYAAQVLSALRTASEKAIEHIHEKMLQLPRCGTTWSIERAFHAIPSMQTVHLHVYSAELVSPALKNAKHYNSFRPGHGFALPLEEIEALVVQGKKTLPHSTAHYESLLKAALVGRDGRTYRNIPQLKDHLDEHWRAELAKIKLDPPSSSSKRHQADSSDKDAEDALQKGDTKRRRTAVAVQSK</sequence>
<name>A0AAN6JLT5_9BASI</name>
<dbReference type="AlphaFoldDB" id="A0AAN6JLT5"/>
<dbReference type="SUPFAM" id="SSF54197">
    <property type="entry name" value="HIT-like"/>
    <property type="match status" value="1"/>
</dbReference>
<dbReference type="GO" id="GO:0005634">
    <property type="term" value="C:nucleus"/>
    <property type="evidence" value="ECO:0007669"/>
    <property type="project" value="TreeGrafter"/>
</dbReference>
<evidence type="ECO:0000313" key="3">
    <source>
        <dbReference type="Proteomes" id="UP001176521"/>
    </source>
</evidence>